<evidence type="ECO:0000313" key="3">
    <source>
        <dbReference type="Proteomes" id="UP001418796"/>
    </source>
</evidence>
<protein>
    <submittedName>
        <fullName evidence="2">VOC family protein</fullName>
    </submittedName>
</protein>
<keyword evidence="3" id="KW-1185">Reference proteome</keyword>
<dbReference type="InterPro" id="IPR037523">
    <property type="entry name" value="VOC_core"/>
</dbReference>
<dbReference type="EMBL" id="JBCITK010000001">
    <property type="protein sequence ID" value="MEN0642463.1"/>
    <property type="molecule type" value="Genomic_DNA"/>
</dbReference>
<evidence type="ECO:0000313" key="2">
    <source>
        <dbReference type="EMBL" id="MEN0642463.1"/>
    </source>
</evidence>
<dbReference type="PROSITE" id="PS51819">
    <property type="entry name" value="VOC"/>
    <property type="match status" value="1"/>
</dbReference>
<gene>
    <name evidence="2" type="ORF">MKY91_04700</name>
</gene>
<organism evidence="2 3">
    <name type="scientific">Alkalicoccobacillus gibsonii</name>
    <dbReference type="NCBI Taxonomy" id="79881"/>
    <lineage>
        <taxon>Bacteria</taxon>
        <taxon>Bacillati</taxon>
        <taxon>Bacillota</taxon>
        <taxon>Bacilli</taxon>
        <taxon>Bacillales</taxon>
        <taxon>Bacillaceae</taxon>
        <taxon>Alkalicoccobacillus</taxon>
    </lineage>
</organism>
<name>A0ABU9VF43_9BACI</name>
<dbReference type="Pfam" id="PF00903">
    <property type="entry name" value="Glyoxalase"/>
    <property type="match status" value="1"/>
</dbReference>
<dbReference type="InterPro" id="IPR004360">
    <property type="entry name" value="Glyas_Fos-R_dOase_dom"/>
</dbReference>
<dbReference type="PANTHER" id="PTHR36503:SF3">
    <property type="entry name" value="BLR0126 PROTEIN"/>
    <property type="match status" value="1"/>
</dbReference>
<sequence length="128" mass="14622">MSIKLDMVGIVVKDMKRALDFYRTLGFDISSDWDNQAHVEVIQDGVRLAFDTVEVATSVYGLWEEPTGHRIELAFTCESAKALNDLYERVMDQGYASHKEPWDAFWGQRYAILKDPDGNLISLFSDNI</sequence>
<feature type="domain" description="VOC" evidence="1">
    <location>
        <begin position="4"/>
        <end position="126"/>
    </location>
</feature>
<dbReference type="Gene3D" id="3.10.180.10">
    <property type="entry name" value="2,3-Dihydroxybiphenyl 1,2-Dioxygenase, domain 1"/>
    <property type="match status" value="1"/>
</dbReference>
<proteinExistence type="predicted"/>
<accession>A0ABU9VF43</accession>
<evidence type="ECO:0000259" key="1">
    <source>
        <dbReference type="PROSITE" id="PS51819"/>
    </source>
</evidence>
<dbReference type="InterPro" id="IPR029068">
    <property type="entry name" value="Glyas_Bleomycin-R_OHBP_Dase"/>
</dbReference>
<dbReference type="PANTHER" id="PTHR36503">
    <property type="entry name" value="BLR2520 PROTEIN"/>
    <property type="match status" value="1"/>
</dbReference>
<dbReference type="Proteomes" id="UP001418796">
    <property type="component" value="Unassembled WGS sequence"/>
</dbReference>
<comment type="caution">
    <text evidence="2">The sequence shown here is derived from an EMBL/GenBank/DDBJ whole genome shotgun (WGS) entry which is preliminary data.</text>
</comment>
<dbReference type="SUPFAM" id="SSF54593">
    <property type="entry name" value="Glyoxalase/Bleomycin resistance protein/Dihydroxybiphenyl dioxygenase"/>
    <property type="match status" value="1"/>
</dbReference>
<reference evidence="2 3" key="1">
    <citation type="submission" date="2024-03" db="EMBL/GenBank/DDBJ databases">
        <title>Bacilli Hybrid Assemblies.</title>
        <authorList>
            <person name="Kovac J."/>
        </authorList>
    </citation>
    <scope>NUCLEOTIDE SEQUENCE [LARGE SCALE GENOMIC DNA]</scope>
    <source>
        <strain evidence="2 3">FSL R7-0666</strain>
    </source>
</reference>
<dbReference type="RefSeq" id="WP_343129586.1">
    <property type="nucleotide sequence ID" value="NZ_JBCITK010000001.1"/>
</dbReference>